<dbReference type="PANTHER" id="PTHR24177">
    <property type="entry name" value="CASKIN"/>
    <property type="match status" value="1"/>
</dbReference>
<sequence>MMTCGVATQNVKGCTALYFAVAAGHFEIAGSMLAEDENLANIKSDVGFWTPVEKADLLTLAINSELYGIATKMVNGDKALIMTEDGNGETLFQVRVLKPLTFLHGNGQGSEDKTITNGKWAPQNRLESIHGVAWQMQDEVSWFKAVERFVRPTSRYKKNNNRLMPHELFVAKHRDLRIEGKKFMKQTAKSCLVVSILIATVAITTAFTVPMATTAMASQSSSIRGCLLSSQWQRAGNGYLAHLGAHVPLDP</sequence>
<comment type="caution">
    <text evidence="3">The sequence shown here is derived from an EMBL/GenBank/DDBJ whole genome shotgun (WGS) entry which is preliminary data.</text>
</comment>
<reference evidence="3 4" key="1">
    <citation type="submission" date="2024-06" db="EMBL/GenBank/DDBJ databases">
        <title>A chromosome level genome sequence of Diviner's sage (Salvia divinorum).</title>
        <authorList>
            <person name="Ford S.A."/>
            <person name="Ro D.-K."/>
            <person name="Ness R.W."/>
            <person name="Phillips M.A."/>
        </authorList>
    </citation>
    <scope>NUCLEOTIDE SEQUENCE [LARGE SCALE GENOMIC DNA]</scope>
    <source>
        <strain evidence="3">SAF-2024a</strain>
        <tissue evidence="3">Leaf</tissue>
    </source>
</reference>
<feature type="transmembrane region" description="Helical" evidence="1">
    <location>
        <begin position="191"/>
        <end position="212"/>
    </location>
</feature>
<protein>
    <submittedName>
        <fullName evidence="3">Ankyrin repeat-containing protein-like protein isoform X2</fullName>
    </submittedName>
</protein>
<gene>
    <name evidence="3" type="ORF">AAHA92_11367</name>
</gene>
<dbReference type="EMBL" id="JBEAFC010000005">
    <property type="protein sequence ID" value="KAL1555655.1"/>
    <property type="molecule type" value="Genomic_DNA"/>
</dbReference>
<keyword evidence="1" id="KW-1133">Transmembrane helix</keyword>
<keyword evidence="4" id="KW-1185">Reference proteome</keyword>
<keyword evidence="1" id="KW-0472">Membrane</keyword>
<dbReference type="PANTHER" id="PTHR24177:SF292">
    <property type="entry name" value="ANKYRIN REPEAT FAMILY PROTEIN-RELATED"/>
    <property type="match status" value="1"/>
</dbReference>
<organism evidence="3 4">
    <name type="scientific">Salvia divinorum</name>
    <name type="common">Maria pastora</name>
    <name type="synonym">Diviner's sage</name>
    <dbReference type="NCBI Taxonomy" id="28513"/>
    <lineage>
        <taxon>Eukaryota</taxon>
        <taxon>Viridiplantae</taxon>
        <taxon>Streptophyta</taxon>
        <taxon>Embryophyta</taxon>
        <taxon>Tracheophyta</taxon>
        <taxon>Spermatophyta</taxon>
        <taxon>Magnoliopsida</taxon>
        <taxon>eudicotyledons</taxon>
        <taxon>Gunneridae</taxon>
        <taxon>Pentapetalae</taxon>
        <taxon>asterids</taxon>
        <taxon>lamiids</taxon>
        <taxon>Lamiales</taxon>
        <taxon>Lamiaceae</taxon>
        <taxon>Nepetoideae</taxon>
        <taxon>Mentheae</taxon>
        <taxon>Salviinae</taxon>
        <taxon>Salvia</taxon>
        <taxon>Salvia subgen. Calosphace</taxon>
    </lineage>
</organism>
<dbReference type="Proteomes" id="UP001567538">
    <property type="component" value="Unassembled WGS sequence"/>
</dbReference>
<evidence type="ECO:0000313" key="3">
    <source>
        <dbReference type="EMBL" id="KAL1555655.1"/>
    </source>
</evidence>
<evidence type="ECO:0000313" key="4">
    <source>
        <dbReference type="Proteomes" id="UP001567538"/>
    </source>
</evidence>
<evidence type="ECO:0000256" key="1">
    <source>
        <dbReference type="SAM" id="Phobius"/>
    </source>
</evidence>
<dbReference type="InterPro" id="IPR026961">
    <property type="entry name" value="PGG_dom"/>
</dbReference>
<accession>A0ABD1HGV4</accession>
<dbReference type="AlphaFoldDB" id="A0ABD1HGV4"/>
<dbReference type="Pfam" id="PF13962">
    <property type="entry name" value="PGG"/>
    <property type="match status" value="1"/>
</dbReference>
<feature type="domain" description="PGG" evidence="2">
    <location>
        <begin position="182"/>
        <end position="213"/>
    </location>
</feature>
<name>A0ABD1HGV4_SALDI</name>
<keyword evidence="1" id="KW-0812">Transmembrane</keyword>
<proteinExistence type="predicted"/>
<evidence type="ECO:0000259" key="2">
    <source>
        <dbReference type="Pfam" id="PF13962"/>
    </source>
</evidence>